<organism evidence="1 2">
    <name type="scientific">Phytophthora fragariaefolia</name>
    <dbReference type="NCBI Taxonomy" id="1490495"/>
    <lineage>
        <taxon>Eukaryota</taxon>
        <taxon>Sar</taxon>
        <taxon>Stramenopiles</taxon>
        <taxon>Oomycota</taxon>
        <taxon>Peronosporomycetes</taxon>
        <taxon>Peronosporales</taxon>
        <taxon>Peronosporaceae</taxon>
        <taxon>Phytophthora</taxon>
    </lineage>
</organism>
<accession>A0A9W7D610</accession>
<protein>
    <submittedName>
        <fullName evidence="1">Unnamed protein product</fullName>
    </submittedName>
</protein>
<dbReference type="EMBL" id="BSXT01005334">
    <property type="protein sequence ID" value="GMF60269.1"/>
    <property type="molecule type" value="Genomic_DNA"/>
</dbReference>
<comment type="caution">
    <text evidence="1">The sequence shown here is derived from an EMBL/GenBank/DDBJ whole genome shotgun (WGS) entry which is preliminary data.</text>
</comment>
<dbReference type="Proteomes" id="UP001165121">
    <property type="component" value="Unassembled WGS sequence"/>
</dbReference>
<evidence type="ECO:0000313" key="2">
    <source>
        <dbReference type="Proteomes" id="UP001165121"/>
    </source>
</evidence>
<keyword evidence="2" id="KW-1185">Reference proteome</keyword>
<name>A0A9W7D610_9STRA</name>
<sequence length="134" mass="14512">MQANLNQSAVASLGSKVPMELFTGLPVTTPLDTCLIPEAAHPLNQVDLGNVEESVSSSERDSHWGQQSLIKRVRCRHARLHHQQGAPHLLVALVYCLPVVIPGIVTPDLGRVHRRCALTGVVTVVSTPESTDIR</sequence>
<gene>
    <name evidence="1" type="ORF">Pfra01_002616800</name>
</gene>
<reference evidence="1" key="1">
    <citation type="submission" date="2023-04" db="EMBL/GenBank/DDBJ databases">
        <title>Phytophthora fragariaefolia NBRC 109709.</title>
        <authorList>
            <person name="Ichikawa N."/>
            <person name="Sato H."/>
            <person name="Tonouchi N."/>
        </authorList>
    </citation>
    <scope>NUCLEOTIDE SEQUENCE</scope>
    <source>
        <strain evidence="1">NBRC 109709</strain>
    </source>
</reference>
<evidence type="ECO:0000313" key="1">
    <source>
        <dbReference type="EMBL" id="GMF60269.1"/>
    </source>
</evidence>
<dbReference type="AlphaFoldDB" id="A0A9W7D610"/>
<proteinExistence type="predicted"/>